<protein>
    <submittedName>
        <fullName evidence="5">MCD domain-containing protein</fullName>
    </submittedName>
</protein>
<dbReference type="EMBL" id="UYYA01004280">
    <property type="protein sequence ID" value="VDM60914.1"/>
    <property type="molecule type" value="Genomic_DNA"/>
</dbReference>
<dbReference type="InterPro" id="IPR038917">
    <property type="entry name" value="Malonyl_CoA_deC"/>
</dbReference>
<evidence type="ECO:0000313" key="4">
    <source>
        <dbReference type="Proteomes" id="UP000267027"/>
    </source>
</evidence>
<dbReference type="AlphaFoldDB" id="A0A158PJX6"/>
<evidence type="ECO:0000313" key="3">
    <source>
        <dbReference type="EMBL" id="VDM60914.1"/>
    </source>
</evidence>
<dbReference type="GO" id="GO:0006633">
    <property type="term" value="P:fatty acid biosynthetic process"/>
    <property type="evidence" value="ECO:0007669"/>
    <property type="project" value="InterPro"/>
</dbReference>
<dbReference type="InterPro" id="IPR042303">
    <property type="entry name" value="Malonyl_CoA_deC_C_sf"/>
</dbReference>
<feature type="domain" description="Malonyl-CoA decarboxylase N-terminal" evidence="2">
    <location>
        <begin position="8"/>
        <end position="69"/>
    </location>
</feature>
<keyword evidence="4" id="KW-1185">Reference proteome</keyword>
<dbReference type="Gene3D" id="1.20.140.90">
    <property type="entry name" value="Malonyl-CoA decarboxylase, oligemerization domain"/>
    <property type="match status" value="1"/>
</dbReference>
<dbReference type="OrthoDB" id="426718at2759"/>
<dbReference type="STRING" id="334426.A0A158PJX6"/>
<name>A0A158PJX6_ANGCS</name>
<dbReference type="OMA" id="CEQFAPD"/>
<dbReference type="GO" id="GO:0006085">
    <property type="term" value="P:acetyl-CoA biosynthetic process"/>
    <property type="evidence" value="ECO:0007669"/>
    <property type="project" value="TreeGrafter"/>
</dbReference>
<evidence type="ECO:0000259" key="2">
    <source>
        <dbReference type="Pfam" id="PF17408"/>
    </source>
</evidence>
<reference evidence="5" key="1">
    <citation type="submission" date="2016-04" db="UniProtKB">
        <authorList>
            <consortium name="WormBaseParasite"/>
        </authorList>
    </citation>
    <scope>IDENTIFICATION</scope>
</reference>
<reference evidence="3 4" key="2">
    <citation type="submission" date="2018-11" db="EMBL/GenBank/DDBJ databases">
        <authorList>
            <consortium name="Pathogen Informatics"/>
        </authorList>
    </citation>
    <scope>NUCLEOTIDE SEQUENCE [LARGE SCALE GENOMIC DNA]</scope>
    <source>
        <strain evidence="3 4">Costa Rica</strain>
    </source>
</reference>
<dbReference type="InterPro" id="IPR038351">
    <property type="entry name" value="MCD_N_sf"/>
</dbReference>
<evidence type="ECO:0000259" key="1">
    <source>
        <dbReference type="Pfam" id="PF05292"/>
    </source>
</evidence>
<feature type="domain" description="Malonyl-CoA decarboxylase C-terminal" evidence="1">
    <location>
        <begin position="74"/>
        <end position="301"/>
    </location>
</feature>
<dbReference type="Gene3D" id="3.40.630.150">
    <property type="entry name" value="Malonyl-CoA decarboxylase, catalytic domain"/>
    <property type="match status" value="1"/>
</dbReference>
<dbReference type="GO" id="GO:0005782">
    <property type="term" value="C:peroxisomal matrix"/>
    <property type="evidence" value="ECO:0007669"/>
    <property type="project" value="TreeGrafter"/>
</dbReference>
<dbReference type="GO" id="GO:0050080">
    <property type="term" value="F:malonyl-CoA decarboxylase activity"/>
    <property type="evidence" value="ECO:0007669"/>
    <property type="project" value="InterPro"/>
</dbReference>
<dbReference type="PANTHER" id="PTHR28641:SF1">
    <property type="entry name" value="MALONYL-COA DECARBOXYLASE, MITOCHONDRIAL"/>
    <property type="match status" value="1"/>
</dbReference>
<dbReference type="GO" id="GO:2001294">
    <property type="term" value="P:malonyl-CoA catabolic process"/>
    <property type="evidence" value="ECO:0007669"/>
    <property type="project" value="TreeGrafter"/>
</dbReference>
<organism evidence="5">
    <name type="scientific">Angiostrongylus costaricensis</name>
    <name type="common">Nematode worm</name>
    <dbReference type="NCBI Taxonomy" id="334426"/>
    <lineage>
        <taxon>Eukaryota</taxon>
        <taxon>Metazoa</taxon>
        <taxon>Ecdysozoa</taxon>
        <taxon>Nematoda</taxon>
        <taxon>Chromadorea</taxon>
        <taxon>Rhabditida</taxon>
        <taxon>Rhabditina</taxon>
        <taxon>Rhabditomorpha</taxon>
        <taxon>Strongyloidea</taxon>
        <taxon>Metastrongylidae</taxon>
        <taxon>Angiostrongylus</taxon>
    </lineage>
</organism>
<accession>A0A158PJX6</accession>
<dbReference type="Pfam" id="PF05292">
    <property type="entry name" value="MCD"/>
    <property type="match status" value="1"/>
</dbReference>
<proteinExistence type="predicted"/>
<evidence type="ECO:0000313" key="5">
    <source>
        <dbReference type="WBParaSite" id="ACOC_0000932801-mRNA-1"/>
    </source>
</evidence>
<dbReference type="Proteomes" id="UP000267027">
    <property type="component" value="Unassembled WGS sequence"/>
</dbReference>
<dbReference type="InterPro" id="IPR007956">
    <property type="entry name" value="Malonyl_CoA_deC_C"/>
</dbReference>
<sequence length="323" mass="36725">FIFQNPNLAHEVREAATPVHFRLLRSIGNLSDGVKQICDMRANLLNDKSVASLLHRLEESARELLLVWFCQSSVKLERLTWQSPGDILYKVANHEAVHPVKGPSDLMKRLGNLRRCYYFSHEAMPREPLVIVYVALLNDIADNVQHLDSPEDECTTAIYYSITATQPGLSGIDLGNMLIKSVAKLLHSELPSIRTHSTLSPVPGFRTWMLRNLHGSSLSVCAEISVREQASLSLKEIEMLKYVFLRSCSHYLCSRRQNGFALNSVANFHLKNGAEIYRLNWMGDTSDRGLNNSIGIMVNYSKRRFHFKGTYHAEHLLHFDHIV</sequence>
<dbReference type="InterPro" id="IPR035372">
    <property type="entry name" value="MCD_N"/>
</dbReference>
<dbReference type="GO" id="GO:0005759">
    <property type="term" value="C:mitochondrial matrix"/>
    <property type="evidence" value="ECO:0007669"/>
    <property type="project" value="TreeGrafter"/>
</dbReference>
<gene>
    <name evidence="3" type="ORF">ACOC_LOCUS9329</name>
</gene>
<dbReference type="Pfam" id="PF17408">
    <property type="entry name" value="MCD_N"/>
    <property type="match status" value="1"/>
</dbReference>
<dbReference type="WBParaSite" id="ACOC_0000932801-mRNA-1">
    <property type="protein sequence ID" value="ACOC_0000932801-mRNA-1"/>
    <property type="gene ID" value="ACOC_0000932801"/>
</dbReference>
<dbReference type="PANTHER" id="PTHR28641">
    <property type="match status" value="1"/>
</dbReference>